<evidence type="ECO:0000313" key="8">
    <source>
        <dbReference type="Proteomes" id="UP000030153"/>
    </source>
</evidence>
<feature type="transmembrane region" description="Helical" evidence="5">
    <location>
        <begin position="178"/>
        <end position="200"/>
    </location>
</feature>
<dbReference type="OrthoDB" id="9815972at2"/>
<protein>
    <submittedName>
        <fullName evidence="7">ABC transporter</fullName>
    </submittedName>
</protein>
<feature type="transmembrane region" description="Helical" evidence="5">
    <location>
        <begin position="104"/>
        <end position="128"/>
    </location>
</feature>
<evidence type="ECO:0000259" key="6">
    <source>
        <dbReference type="Pfam" id="PF12698"/>
    </source>
</evidence>
<dbReference type="PANTHER" id="PTHR43229:SF2">
    <property type="entry name" value="NODULATION PROTEIN J"/>
    <property type="match status" value="1"/>
</dbReference>
<reference evidence="7 8" key="1">
    <citation type="submission" date="2013-08" db="EMBL/GenBank/DDBJ databases">
        <title>Genome of Pontibacillus chungwhensis.</title>
        <authorList>
            <person name="Wang Q."/>
            <person name="Wang G."/>
        </authorList>
    </citation>
    <scope>NUCLEOTIDE SEQUENCE [LARGE SCALE GENOMIC DNA]</scope>
    <source>
        <strain evidence="7 8">BH030062</strain>
    </source>
</reference>
<dbReference type="Pfam" id="PF12698">
    <property type="entry name" value="ABC2_membrane_3"/>
    <property type="match status" value="1"/>
</dbReference>
<keyword evidence="3 5" id="KW-1133">Transmembrane helix</keyword>
<keyword evidence="8" id="KW-1185">Reference proteome</keyword>
<dbReference type="PANTHER" id="PTHR43229">
    <property type="entry name" value="NODULATION PROTEIN J"/>
    <property type="match status" value="1"/>
</dbReference>
<keyword evidence="4 5" id="KW-0472">Membrane</keyword>
<dbReference type="InterPro" id="IPR013525">
    <property type="entry name" value="ABC2_TM"/>
</dbReference>
<sequence length="258" mass="29035">MSAFLQVLRVNTKKEFIEMKRYLPNTLSLLATFYIIFLALFFGIQVVGDPAEASSNTQYIIVNYVFWYFAMMTLQSTGGAITMEAMRGTLEQLYMSPVSAWRILLARVFGMVAIHLSIMVVLIFASMVTTGEWLHLNIGAIIPILLLTIISMIGVSFIIAGISVIFKQVDAFLQILQFILMAFAFVPLSVAPYLVFAPFVKGVDMMRHVMIHGYTLGDFTWVDYSWLVGNGIFYAIIGVIVYRSCERLAMNKGLLGHY</sequence>
<comment type="subcellular location">
    <subcellularLocation>
        <location evidence="1">Membrane</location>
        <topology evidence="1">Multi-pass membrane protein</topology>
    </subcellularLocation>
</comment>
<dbReference type="AlphaFoldDB" id="A0A0A2VD11"/>
<comment type="caution">
    <text evidence="7">The sequence shown here is derived from an EMBL/GenBank/DDBJ whole genome shotgun (WGS) entry which is preliminary data.</text>
</comment>
<dbReference type="RefSeq" id="WP_036782282.1">
    <property type="nucleotide sequence ID" value="NZ_AVBG01000005.1"/>
</dbReference>
<evidence type="ECO:0000256" key="4">
    <source>
        <dbReference type="ARBA" id="ARBA00023136"/>
    </source>
</evidence>
<gene>
    <name evidence="7" type="ORF">N780_18030</name>
</gene>
<organism evidence="7 8">
    <name type="scientific">Pontibacillus chungwhensis BH030062</name>
    <dbReference type="NCBI Taxonomy" id="1385513"/>
    <lineage>
        <taxon>Bacteria</taxon>
        <taxon>Bacillati</taxon>
        <taxon>Bacillota</taxon>
        <taxon>Bacilli</taxon>
        <taxon>Bacillales</taxon>
        <taxon>Bacillaceae</taxon>
        <taxon>Pontibacillus</taxon>
    </lineage>
</organism>
<feature type="transmembrane region" description="Helical" evidence="5">
    <location>
        <begin position="140"/>
        <end position="166"/>
    </location>
</feature>
<keyword evidence="2 5" id="KW-0812">Transmembrane</keyword>
<accession>A0A0A2VD11</accession>
<evidence type="ECO:0000313" key="7">
    <source>
        <dbReference type="EMBL" id="KGP91550.1"/>
    </source>
</evidence>
<feature type="domain" description="ABC-2 type transporter transmembrane" evidence="6">
    <location>
        <begin position="52"/>
        <end position="239"/>
    </location>
</feature>
<dbReference type="EMBL" id="AVBG01000005">
    <property type="protein sequence ID" value="KGP91550.1"/>
    <property type="molecule type" value="Genomic_DNA"/>
</dbReference>
<dbReference type="STRING" id="1385513.N780_18030"/>
<evidence type="ECO:0000256" key="5">
    <source>
        <dbReference type="SAM" id="Phobius"/>
    </source>
</evidence>
<feature type="transmembrane region" description="Helical" evidence="5">
    <location>
        <begin position="224"/>
        <end position="242"/>
    </location>
</feature>
<feature type="transmembrane region" description="Helical" evidence="5">
    <location>
        <begin position="64"/>
        <end position="83"/>
    </location>
</feature>
<dbReference type="GO" id="GO:0016020">
    <property type="term" value="C:membrane"/>
    <property type="evidence" value="ECO:0007669"/>
    <property type="project" value="UniProtKB-SubCell"/>
</dbReference>
<dbReference type="Proteomes" id="UP000030153">
    <property type="component" value="Unassembled WGS sequence"/>
</dbReference>
<name>A0A0A2VD11_9BACI</name>
<dbReference type="GO" id="GO:0140359">
    <property type="term" value="F:ABC-type transporter activity"/>
    <property type="evidence" value="ECO:0007669"/>
    <property type="project" value="InterPro"/>
</dbReference>
<feature type="transmembrane region" description="Helical" evidence="5">
    <location>
        <begin position="22"/>
        <end position="44"/>
    </location>
</feature>
<evidence type="ECO:0000256" key="3">
    <source>
        <dbReference type="ARBA" id="ARBA00022989"/>
    </source>
</evidence>
<proteinExistence type="predicted"/>
<evidence type="ECO:0000256" key="2">
    <source>
        <dbReference type="ARBA" id="ARBA00022692"/>
    </source>
</evidence>
<dbReference type="InterPro" id="IPR051784">
    <property type="entry name" value="Nod_factor_ABC_transporter"/>
</dbReference>
<evidence type="ECO:0000256" key="1">
    <source>
        <dbReference type="ARBA" id="ARBA00004141"/>
    </source>
</evidence>
<dbReference type="eggNOG" id="COG0842">
    <property type="taxonomic scope" value="Bacteria"/>
</dbReference>